<dbReference type="EMBL" id="JBBPBM010000032">
    <property type="protein sequence ID" value="KAK8533965.1"/>
    <property type="molecule type" value="Genomic_DNA"/>
</dbReference>
<gene>
    <name evidence="1" type="ORF">V6N12_047367</name>
</gene>
<name>A0ABR2DAN1_9ROSI</name>
<accession>A0ABR2DAN1</accession>
<protein>
    <recommendedName>
        <fullName evidence="3">Reverse transcriptase zinc-binding domain-containing protein</fullName>
    </recommendedName>
</protein>
<organism evidence="1 2">
    <name type="scientific">Hibiscus sabdariffa</name>
    <name type="common">roselle</name>
    <dbReference type="NCBI Taxonomy" id="183260"/>
    <lineage>
        <taxon>Eukaryota</taxon>
        <taxon>Viridiplantae</taxon>
        <taxon>Streptophyta</taxon>
        <taxon>Embryophyta</taxon>
        <taxon>Tracheophyta</taxon>
        <taxon>Spermatophyta</taxon>
        <taxon>Magnoliopsida</taxon>
        <taxon>eudicotyledons</taxon>
        <taxon>Gunneridae</taxon>
        <taxon>Pentapetalae</taxon>
        <taxon>rosids</taxon>
        <taxon>malvids</taxon>
        <taxon>Malvales</taxon>
        <taxon>Malvaceae</taxon>
        <taxon>Malvoideae</taxon>
        <taxon>Hibiscus</taxon>
    </lineage>
</organism>
<reference evidence="1 2" key="1">
    <citation type="journal article" date="2024" name="G3 (Bethesda)">
        <title>Genome assembly of Hibiscus sabdariffa L. provides insights into metabolisms of medicinal natural products.</title>
        <authorList>
            <person name="Kim T."/>
        </authorList>
    </citation>
    <scope>NUCLEOTIDE SEQUENCE [LARGE SCALE GENOMIC DNA]</scope>
    <source>
        <strain evidence="1">TK-2024</strain>
        <tissue evidence="1">Old leaves</tissue>
    </source>
</reference>
<keyword evidence="2" id="KW-1185">Reference proteome</keyword>
<evidence type="ECO:0008006" key="3">
    <source>
        <dbReference type="Google" id="ProtNLM"/>
    </source>
</evidence>
<sequence length="166" mass="19404">MFLWKIASIKPPSIQYGPDLPAAHDWLLTNTERFRHHIATSDSCNWCQSCVESVDHVLRMCLTASALWISVIKPHCLHEFFTMPLVVWLGINISGSHCFANNVKNWGERFVVFIWMLWKNRCSKFFDDSYVQREDFRAHWEKLAYEYVQVSSKPPGVRNLLRGTVT</sequence>
<evidence type="ECO:0000313" key="1">
    <source>
        <dbReference type="EMBL" id="KAK8533965.1"/>
    </source>
</evidence>
<dbReference type="Proteomes" id="UP001472677">
    <property type="component" value="Unassembled WGS sequence"/>
</dbReference>
<comment type="caution">
    <text evidence="1">The sequence shown here is derived from an EMBL/GenBank/DDBJ whole genome shotgun (WGS) entry which is preliminary data.</text>
</comment>
<evidence type="ECO:0000313" key="2">
    <source>
        <dbReference type="Proteomes" id="UP001472677"/>
    </source>
</evidence>
<proteinExistence type="predicted"/>